<dbReference type="AlphaFoldDB" id="A0A8J6LH48"/>
<dbReference type="Proteomes" id="UP000719412">
    <property type="component" value="Unassembled WGS sequence"/>
</dbReference>
<sequence>MILKELLLDTNLHALVSLIMTNIYLFTLLADFAKKPSQKNCPTKYELQQQLLEDLEKNNNIEEIRKYLFKELPFWNAEFASKDSKKKKLMKKCNDTIDKPPKRTNTVAVFQDNKKVINSLLLRTCPFLSEHALGPVLARPHIDDSGKSECQRRFEELDQHQKKFENLKQAQRNRIKLLKQKFRNEVSFIRDTEEESEARAEKINRTSQMFIRKLKFNREKYLFELKKVRELRQKVSDARKKETTKDAATGSYSVSLPPIYDYGEKFKMIKEKFERENHQLPKEFKFH</sequence>
<comment type="caution">
    <text evidence="2">The sequence shown here is derived from an EMBL/GenBank/DDBJ whole genome shotgun (WGS) entry which is preliminary data.</text>
</comment>
<keyword evidence="1" id="KW-0175">Coiled coil</keyword>
<dbReference type="EMBL" id="JABDTM020001512">
    <property type="protein sequence ID" value="KAH0822534.1"/>
    <property type="molecule type" value="Genomic_DNA"/>
</dbReference>
<organism evidence="2 3">
    <name type="scientific">Tenebrio molitor</name>
    <name type="common">Yellow mealworm beetle</name>
    <dbReference type="NCBI Taxonomy" id="7067"/>
    <lineage>
        <taxon>Eukaryota</taxon>
        <taxon>Metazoa</taxon>
        <taxon>Ecdysozoa</taxon>
        <taxon>Arthropoda</taxon>
        <taxon>Hexapoda</taxon>
        <taxon>Insecta</taxon>
        <taxon>Pterygota</taxon>
        <taxon>Neoptera</taxon>
        <taxon>Endopterygota</taxon>
        <taxon>Coleoptera</taxon>
        <taxon>Polyphaga</taxon>
        <taxon>Cucujiformia</taxon>
        <taxon>Tenebrionidae</taxon>
        <taxon>Tenebrio</taxon>
    </lineage>
</organism>
<gene>
    <name evidence="2" type="ORF">GEV33_000257</name>
</gene>
<evidence type="ECO:0000313" key="3">
    <source>
        <dbReference type="Proteomes" id="UP000719412"/>
    </source>
</evidence>
<reference evidence="2" key="1">
    <citation type="journal article" date="2020" name="J Insects Food Feed">
        <title>The yellow mealworm (Tenebrio molitor) genome: a resource for the emerging insects as food and feed industry.</title>
        <authorList>
            <person name="Eriksson T."/>
            <person name="Andere A."/>
            <person name="Kelstrup H."/>
            <person name="Emery V."/>
            <person name="Picard C."/>
        </authorList>
    </citation>
    <scope>NUCLEOTIDE SEQUENCE</scope>
    <source>
        <strain evidence="2">Stoneville</strain>
        <tissue evidence="2">Whole head</tissue>
    </source>
</reference>
<feature type="coiled-coil region" evidence="1">
    <location>
        <begin position="150"/>
        <end position="181"/>
    </location>
</feature>
<name>A0A8J6LH48_TENMO</name>
<protein>
    <submittedName>
        <fullName evidence="2">Uncharacterized protein</fullName>
    </submittedName>
</protein>
<reference evidence="2" key="2">
    <citation type="submission" date="2021-08" db="EMBL/GenBank/DDBJ databases">
        <authorList>
            <person name="Eriksson T."/>
        </authorList>
    </citation>
    <scope>NUCLEOTIDE SEQUENCE</scope>
    <source>
        <strain evidence="2">Stoneville</strain>
        <tissue evidence="2">Whole head</tissue>
    </source>
</reference>
<evidence type="ECO:0000313" key="2">
    <source>
        <dbReference type="EMBL" id="KAH0822534.1"/>
    </source>
</evidence>
<accession>A0A8J6LH48</accession>
<proteinExistence type="predicted"/>
<keyword evidence="3" id="KW-1185">Reference proteome</keyword>
<evidence type="ECO:0000256" key="1">
    <source>
        <dbReference type="SAM" id="Coils"/>
    </source>
</evidence>